<dbReference type="InterPro" id="IPR011012">
    <property type="entry name" value="Longin-like_dom_sf"/>
</dbReference>
<dbReference type="eggNOG" id="KOG0937">
    <property type="taxonomic scope" value="Eukaryota"/>
</dbReference>
<feature type="domain" description="MHD" evidence="9">
    <location>
        <begin position="169"/>
        <end position="407"/>
    </location>
</feature>
<accession>G1KRV8</accession>
<dbReference type="Bgee" id="ENSACAG00000015870">
    <property type="expression patterns" value="Expressed in lung and 8 other cell types or tissues"/>
</dbReference>
<evidence type="ECO:0000313" key="10">
    <source>
        <dbReference type="Ensembl" id="ENSACAP00000015667.3"/>
    </source>
</evidence>
<dbReference type="InterPro" id="IPR050431">
    <property type="entry name" value="Adaptor_comp_med_subunit"/>
</dbReference>
<evidence type="ECO:0000256" key="5">
    <source>
        <dbReference type="ARBA" id="ARBA00023329"/>
    </source>
</evidence>
<dbReference type="GO" id="GO:0016192">
    <property type="term" value="P:vesicle-mediated transport"/>
    <property type="evidence" value="ECO:0000318"/>
    <property type="project" value="GO_Central"/>
</dbReference>
<dbReference type="GO" id="GO:0035615">
    <property type="term" value="F:clathrin adaptor activity"/>
    <property type="evidence" value="ECO:0000318"/>
    <property type="project" value="GO_Central"/>
</dbReference>
<dbReference type="GO" id="GO:0005829">
    <property type="term" value="C:cytosol"/>
    <property type="evidence" value="ECO:0007669"/>
    <property type="project" value="Ensembl"/>
</dbReference>
<dbReference type="InterPro" id="IPR018240">
    <property type="entry name" value="Clathrin_mu_CS"/>
</dbReference>
<dbReference type="PIRSF" id="PIRSF005992">
    <property type="entry name" value="Clathrin_mu"/>
    <property type="match status" value="1"/>
</dbReference>
<dbReference type="CDD" id="cd14835">
    <property type="entry name" value="AP1_Mu_N"/>
    <property type="match status" value="1"/>
</dbReference>
<keyword evidence="7" id="KW-0333">Golgi apparatus</keyword>
<keyword evidence="11" id="KW-1185">Reference proteome</keyword>
<dbReference type="PROSITE" id="PS00990">
    <property type="entry name" value="CLAT_ADAPTOR_M_1"/>
    <property type="match status" value="1"/>
</dbReference>
<gene>
    <name evidence="10" type="primary">AP1M2</name>
</gene>
<dbReference type="GO" id="GO:0030131">
    <property type="term" value="C:clathrin adaptor complex"/>
    <property type="evidence" value="ECO:0007669"/>
    <property type="project" value="UniProtKB-UniRule"/>
</dbReference>
<dbReference type="Gene3D" id="2.60.40.1170">
    <property type="entry name" value="Mu homology domain, subdomain B"/>
    <property type="match status" value="2"/>
</dbReference>
<organism evidence="10 11">
    <name type="scientific">Anolis carolinensis</name>
    <name type="common">Green anole</name>
    <name type="synonym">American chameleon</name>
    <dbReference type="NCBI Taxonomy" id="28377"/>
    <lineage>
        <taxon>Eukaryota</taxon>
        <taxon>Metazoa</taxon>
        <taxon>Chordata</taxon>
        <taxon>Craniata</taxon>
        <taxon>Vertebrata</taxon>
        <taxon>Euteleostomi</taxon>
        <taxon>Lepidosauria</taxon>
        <taxon>Squamata</taxon>
        <taxon>Bifurcata</taxon>
        <taxon>Unidentata</taxon>
        <taxon>Episquamata</taxon>
        <taxon>Toxicofera</taxon>
        <taxon>Iguania</taxon>
        <taxon>Dactyloidae</taxon>
        <taxon>Anolis</taxon>
    </lineage>
</organism>
<dbReference type="Gene3D" id="3.30.450.60">
    <property type="match status" value="1"/>
</dbReference>
<protein>
    <recommendedName>
        <fullName evidence="7">AP-1 complex subunit mu-2</fullName>
    </recommendedName>
</protein>
<dbReference type="Ensembl" id="ENSACAT00000015982.4">
    <property type="protein sequence ID" value="ENSACAP00000015667.3"/>
    <property type="gene ID" value="ENSACAG00000015870.4"/>
</dbReference>
<dbReference type="GO" id="GO:0030665">
    <property type="term" value="C:clathrin-coated vesicle membrane"/>
    <property type="evidence" value="ECO:0007669"/>
    <property type="project" value="UniProtKB-SubCell"/>
</dbReference>
<evidence type="ECO:0000256" key="4">
    <source>
        <dbReference type="ARBA" id="ARBA00023136"/>
    </source>
</evidence>
<dbReference type="STRING" id="28377.ENSACAP00000015667"/>
<dbReference type="HOGENOM" id="CLU_026996_0_0_1"/>
<dbReference type="InterPro" id="IPR028565">
    <property type="entry name" value="MHD"/>
</dbReference>
<reference evidence="10" key="3">
    <citation type="submission" date="2025-09" db="UniProtKB">
        <authorList>
            <consortium name="Ensembl"/>
        </authorList>
    </citation>
    <scope>IDENTIFICATION</scope>
</reference>
<feature type="signal peptide" evidence="8">
    <location>
        <begin position="1"/>
        <end position="19"/>
    </location>
</feature>
<dbReference type="InterPro" id="IPR022775">
    <property type="entry name" value="AP_mu_sigma_su"/>
</dbReference>
<dbReference type="InParanoid" id="G1KRV8"/>
<dbReference type="PROSITE" id="PS51072">
    <property type="entry name" value="MHD"/>
    <property type="match status" value="1"/>
</dbReference>
<name>G1KRV8_ANOCA</name>
<keyword evidence="5 7" id="KW-0968">Cytoplasmic vesicle</keyword>
<dbReference type="Pfam" id="PF01217">
    <property type="entry name" value="Clat_adaptor_s"/>
    <property type="match status" value="1"/>
</dbReference>
<dbReference type="Pfam" id="PF00928">
    <property type="entry name" value="Adap_comp_sub"/>
    <property type="match status" value="2"/>
</dbReference>
<dbReference type="GO" id="GO:0030136">
    <property type="term" value="C:clathrin-coated vesicle"/>
    <property type="evidence" value="ECO:0000318"/>
    <property type="project" value="GO_Central"/>
</dbReference>
<keyword evidence="2 7" id="KW-0813">Transport</keyword>
<dbReference type="GO" id="GO:0006886">
    <property type="term" value="P:intracellular protein transport"/>
    <property type="evidence" value="ECO:0007669"/>
    <property type="project" value="UniProtKB-UniRule"/>
</dbReference>
<dbReference type="InterPro" id="IPR001392">
    <property type="entry name" value="Clathrin_mu"/>
</dbReference>
<evidence type="ECO:0000256" key="7">
    <source>
        <dbReference type="PIRNR" id="PIRNR005992"/>
    </source>
</evidence>
<evidence type="ECO:0000259" key="9">
    <source>
        <dbReference type="PROSITE" id="PS51072"/>
    </source>
</evidence>
<dbReference type="FunFam" id="3.30.450.60:FF:000006">
    <property type="entry name" value="AP-1 complex subunit mu-1 isoform 1"/>
    <property type="match status" value="1"/>
</dbReference>
<sequence>FSVSVLFFFFLLFPDPLISRNYKGDVSMSEIDYFMPLLMQKEEESALTPLLSRGKIHFLWIKHSNLYLVALTMKNANASLVYSFLYKVVEVFSEYFKELEEESIRDNFVIVYELLDELMDFGFPQTTDSKILQEYITQQGNKLDTGKSRVPATVTNAVSWRSEGIKYKKNEVFIDVIESVNLLVNANGSVLLSEIVGSIKLKVFLSGMPELRLGLNDRVLFELTGRKNKSVRTPMLSAIEKKTLGTSMLLNESTLTALDQCHGVMGAVVWNHGLGLVCQRMVFENFHHIWIRFSLEPESYFELYDADSPKFKTSIGSAKYLPEKDVVIWSIKSFPGGKEYLMRAHFGLPSVENEELEGRPPISVRFEIPYFTVSGIQVRYMKIIEKSGYQALPWVRYITQSGDYQLRTH</sequence>
<feature type="chain" id="PRO_5032774623" description="AP-1 complex subunit mu-2" evidence="8">
    <location>
        <begin position="20"/>
        <end position="409"/>
    </location>
</feature>
<evidence type="ECO:0000313" key="11">
    <source>
        <dbReference type="Proteomes" id="UP000001646"/>
    </source>
</evidence>
<dbReference type="GO" id="GO:0005794">
    <property type="term" value="C:Golgi apparatus"/>
    <property type="evidence" value="ECO:0007669"/>
    <property type="project" value="UniProtKB-SubCell"/>
</dbReference>
<comment type="function">
    <text evidence="6 7">Subunit of clathrin-associated adaptor protein complex 1 that plays a role in protein sorting in the trans-Golgi network (TGN) and endosomes. The AP complexes mediate the recruitment of clathrin to membranes and the recognition of sorting signals within the cytosolic tails of transmembrane cargo molecules.</text>
</comment>
<dbReference type="GeneTree" id="ENSGT00940000159089"/>
<dbReference type="SUPFAM" id="SSF49447">
    <property type="entry name" value="Second domain of Mu2 adaptin subunit (ap50) of ap2 adaptor"/>
    <property type="match status" value="2"/>
</dbReference>
<comment type="subcellular location">
    <subcellularLocation>
        <location evidence="7">Cytoplasmic vesicle</location>
        <location evidence="7">Clathrin-coated vesicle membrane</location>
        <topology evidence="7">Peripheral membrane protein</topology>
        <orientation evidence="7">Cytoplasmic side</orientation>
    </subcellularLocation>
    <subcellularLocation>
        <location evidence="7">Golgi apparatus</location>
    </subcellularLocation>
</comment>
<evidence type="ECO:0000256" key="3">
    <source>
        <dbReference type="ARBA" id="ARBA00022927"/>
    </source>
</evidence>
<keyword evidence="4 7" id="KW-0472">Membrane</keyword>
<keyword evidence="8" id="KW-0732">Signal</keyword>
<evidence type="ECO:0000256" key="1">
    <source>
        <dbReference type="ARBA" id="ARBA00005324"/>
    </source>
</evidence>
<dbReference type="Proteomes" id="UP000001646">
    <property type="component" value="Chromosome 2"/>
</dbReference>
<dbReference type="PRINTS" id="PR00314">
    <property type="entry name" value="CLATHRINADPT"/>
</dbReference>
<evidence type="ECO:0000256" key="8">
    <source>
        <dbReference type="SAM" id="SignalP"/>
    </source>
</evidence>
<dbReference type="SUPFAM" id="SSF64356">
    <property type="entry name" value="SNARE-like"/>
    <property type="match status" value="1"/>
</dbReference>
<dbReference type="AlphaFoldDB" id="G1KRV8"/>
<evidence type="ECO:0000256" key="6">
    <source>
        <dbReference type="ARBA" id="ARBA00057121"/>
    </source>
</evidence>
<keyword evidence="3 7" id="KW-0653">Protein transport</keyword>
<proteinExistence type="inferred from homology"/>
<dbReference type="InterPro" id="IPR036168">
    <property type="entry name" value="AP2_Mu_C_sf"/>
</dbReference>
<reference evidence="10 11" key="1">
    <citation type="submission" date="2009-12" db="EMBL/GenBank/DDBJ databases">
        <title>The Genome Sequence of Anolis carolinensis (Green Anole Lizard).</title>
        <authorList>
            <consortium name="The Genome Sequencing Platform"/>
            <person name="Di Palma F."/>
            <person name="Alfoldi J."/>
            <person name="Heiman D."/>
            <person name="Young S."/>
            <person name="Grabherr M."/>
            <person name="Johnson J."/>
            <person name="Lander E.S."/>
            <person name="Lindblad-Toh K."/>
        </authorList>
    </citation>
    <scope>NUCLEOTIDE SEQUENCE [LARGE SCALE GENOMIC DNA]</scope>
    <source>
        <strain evidence="10 11">JBL SC #1</strain>
    </source>
</reference>
<dbReference type="PANTHER" id="PTHR10529">
    <property type="entry name" value="AP COMPLEX SUBUNIT MU"/>
    <property type="match status" value="1"/>
</dbReference>
<evidence type="ECO:0000256" key="2">
    <source>
        <dbReference type="ARBA" id="ARBA00022448"/>
    </source>
</evidence>
<reference evidence="10" key="2">
    <citation type="submission" date="2025-08" db="UniProtKB">
        <authorList>
            <consortium name="Ensembl"/>
        </authorList>
    </citation>
    <scope>IDENTIFICATION</scope>
</reference>
<comment type="similarity">
    <text evidence="1 7">Belongs to the adaptor complexes medium subunit family.</text>
</comment>